<protein>
    <recommendedName>
        <fullName evidence="3">TIR domain-containing protein</fullName>
    </recommendedName>
</protein>
<dbReference type="Proteomes" id="UP000231484">
    <property type="component" value="Unassembled WGS sequence"/>
</dbReference>
<organism evidence="1 2">
    <name type="scientific">Snodgrassella alvi</name>
    <dbReference type="NCBI Taxonomy" id="1196083"/>
    <lineage>
        <taxon>Bacteria</taxon>
        <taxon>Pseudomonadati</taxon>
        <taxon>Pseudomonadota</taxon>
        <taxon>Betaproteobacteria</taxon>
        <taxon>Neisseriales</taxon>
        <taxon>Neisseriaceae</taxon>
        <taxon>Snodgrassella</taxon>
    </lineage>
</organism>
<name>A0A2N9XSS2_9NEIS</name>
<comment type="caution">
    <text evidence="1">The sequence shown here is derived from an EMBL/GenBank/DDBJ whole genome shotgun (WGS) entry which is preliminary data.</text>
</comment>
<dbReference type="EMBL" id="MEIQ01000026">
    <property type="protein sequence ID" value="PIT51932.1"/>
    <property type="molecule type" value="Genomic_DNA"/>
</dbReference>
<gene>
    <name evidence="1" type="ORF">BHC48_02220</name>
</gene>
<evidence type="ECO:0008006" key="3">
    <source>
        <dbReference type="Google" id="ProtNLM"/>
    </source>
</evidence>
<dbReference type="AlphaFoldDB" id="A0A2N9XSS2"/>
<sequence>MYRGFRIDLDGFTETYGHEFASYGENGKKTLLEFDKKIQSTLNNYASPNNNDVLDGQKILNDWFPVSGAPRFHAFLSHSHQDMELANKFAGWLYKHFKIESFIDSMVWNHSSDLKKLINDNYYKKNNTGSNDYNLTCKSSTYVDNMLLTSLNLMMHSCEVIFFLESKNSISDKIQNKSFKTLSPWIFSELKFTKTLQKRIPERLKTNNIHEKLSLENFGIELPAHLDNLVKIENSHLMIWDNKCSKKENCNDNPEKCLDILYEQHTL</sequence>
<evidence type="ECO:0000313" key="1">
    <source>
        <dbReference type="EMBL" id="PIT51932.1"/>
    </source>
</evidence>
<accession>A0A2N9XSS2</accession>
<proteinExistence type="predicted"/>
<evidence type="ECO:0000313" key="2">
    <source>
        <dbReference type="Proteomes" id="UP000231484"/>
    </source>
</evidence>
<reference evidence="1 2" key="1">
    <citation type="journal article" date="2017" name="MBio">
        <title>Type VI secretion-mediated competition in the bee gut microbiome.</title>
        <authorList>
            <person name="Steele M.I."/>
            <person name="Kwong W.K."/>
            <person name="Powell J.E."/>
            <person name="Whiteley M."/>
            <person name="Moran N.A."/>
        </authorList>
    </citation>
    <scope>NUCLEOTIDE SEQUENCE [LARGE SCALE GENOMIC DNA]</scope>
    <source>
        <strain evidence="1 2">Occ4-2</strain>
    </source>
</reference>